<organism evidence="2 3">
    <name type="scientific">Bifiguratus adelaidae</name>
    <dbReference type="NCBI Taxonomy" id="1938954"/>
    <lineage>
        <taxon>Eukaryota</taxon>
        <taxon>Fungi</taxon>
        <taxon>Fungi incertae sedis</taxon>
        <taxon>Mucoromycota</taxon>
        <taxon>Mucoromycotina</taxon>
        <taxon>Endogonomycetes</taxon>
        <taxon>Endogonales</taxon>
        <taxon>Endogonales incertae sedis</taxon>
        <taxon>Bifiguratus</taxon>
    </lineage>
</organism>
<dbReference type="Proteomes" id="UP000242875">
    <property type="component" value="Unassembled WGS sequence"/>
</dbReference>
<dbReference type="GO" id="GO:0009235">
    <property type="term" value="P:cobalamin metabolic process"/>
    <property type="evidence" value="ECO:0007669"/>
    <property type="project" value="InterPro"/>
</dbReference>
<reference evidence="2 3" key="1">
    <citation type="journal article" date="2017" name="Mycologia">
        <title>Bifiguratus adelaidae, gen. et sp. nov., a new member of Mucoromycotina in endophytic and soil-dwelling habitats.</title>
        <authorList>
            <person name="Torres-Cruz T.J."/>
            <person name="Billingsley Tobias T.L."/>
            <person name="Almatruk M."/>
            <person name="Hesse C."/>
            <person name="Kuske C.R."/>
            <person name="Desiro A."/>
            <person name="Benucci G.M."/>
            <person name="Bonito G."/>
            <person name="Stajich J.E."/>
            <person name="Dunlap C."/>
            <person name="Arnold A.E."/>
            <person name="Porras-Alfaro A."/>
        </authorList>
    </citation>
    <scope>NUCLEOTIDE SEQUENCE [LARGE SCALE GENOMIC DNA]</scope>
    <source>
        <strain evidence="2 3">AZ0501</strain>
    </source>
</reference>
<gene>
    <name evidence="2" type="ORF">BZG36_02368</name>
</gene>
<accession>A0A261Y162</accession>
<evidence type="ECO:0000313" key="3">
    <source>
        <dbReference type="Proteomes" id="UP000242875"/>
    </source>
</evidence>
<dbReference type="PANTHER" id="PTHR13192">
    <property type="entry name" value="MY011 PROTEIN"/>
    <property type="match status" value="1"/>
</dbReference>
<feature type="region of interest" description="Disordered" evidence="1">
    <location>
        <begin position="1"/>
        <end position="26"/>
    </location>
</feature>
<protein>
    <recommendedName>
        <fullName evidence="4">Methylmalonic aciduria and homocystinuria type D protein</fullName>
    </recommendedName>
</protein>
<comment type="caution">
    <text evidence="2">The sequence shown here is derived from an EMBL/GenBank/DDBJ whole genome shotgun (WGS) entry which is preliminary data.</text>
</comment>
<dbReference type="EMBL" id="MVBO01000044">
    <property type="protein sequence ID" value="OZJ04355.1"/>
    <property type="molecule type" value="Genomic_DNA"/>
</dbReference>
<dbReference type="AlphaFoldDB" id="A0A261Y162"/>
<keyword evidence="3" id="KW-1185">Reference proteome</keyword>
<dbReference type="OrthoDB" id="10263782at2759"/>
<proteinExistence type="predicted"/>
<evidence type="ECO:0000313" key="2">
    <source>
        <dbReference type="EMBL" id="OZJ04355.1"/>
    </source>
</evidence>
<evidence type="ECO:0000256" key="1">
    <source>
        <dbReference type="SAM" id="MobiDB-lite"/>
    </source>
</evidence>
<evidence type="ECO:0008006" key="4">
    <source>
        <dbReference type="Google" id="ProtNLM"/>
    </source>
</evidence>
<sequence>MSTMSTKDTLPTNRASKHINKTTLQAPKFTHPAPHLTFEYSIHKPTPRILRELKYTFPELPKRVVDELCVVPVMQECVEEMVGIGEAVDEERDVKLENFVTWGRSCVERFRALGFWADLTDPASGYPLYTENSAAPYPDVQGTTALLKYEVQATGCCHVLLHPKWGARVYPTTLFVSAPLDIIKAVLG</sequence>
<feature type="compositionally biased region" description="Polar residues" evidence="1">
    <location>
        <begin position="1"/>
        <end position="14"/>
    </location>
</feature>
<dbReference type="Pfam" id="PF10229">
    <property type="entry name" value="MMADHC"/>
    <property type="match status" value="1"/>
</dbReference>
<dbReference type="InterPro" id="IPR019362">
    <property type="entry name" value="MMADHC"/>
</dbReference>
<dbReference type="PANTHER" id="PTHR13192:SF3">
    <property type="entry name" value="COBALAMIN TRAFFICKING PROTEIN CBLD"/>
    <property type="match status" value="1"/>
</dbReference>
<name>A0A261Y162_9FUNG</name>